<dbReference type="FunFam" id="3.40.50.720:FF:000173">
    <property type="entry name" value="3-oxoacyl-[acyl-carrier protein] reductase"/>
    <property type="match status" value="1"/>
</dbReference>
<keyword evidence="10" id="KW-0444">Lipid biosynthesis</keyword>
<comment type="similarity">
    <text evidence="2 10">Belongs to the short-chain dehydrogenases/reductases (SDR) family.</text>
</comment>
<comment type="catalytic activity">
    <reaction evidence="7 10">
        <text>a (3R)-hydroxyacyl-[ACP] + NADP(+) = a 3-oxoacyl-[ACP] + NADPH + H(+)</text>
        <dbReference type="Rhea" id="RHEA:17397"/>
        <dbReference type="Rhea" id="RHEA-COMP:9916"/>
        <dbReference type="Rhea" id="RHEA-COMP:9945"/>
        <dbReference type="ChEBI" id="CHEBI:15378"/>
        <dbReference type="ChEBI" id="CHEBI:57783"/>
        <dbReference type="ChEBI" id="CHEBI:58349"/>
        <dbReference type="ChEBI" id="CHEBI:78776"/>
        <dbReference type="ChEBI" id="CHEBI:78827"/>
        <dbReference type="EC" id="1.1.1.100"/>
    </reaction>
</comment>
<dbReference type="PRINTS" id="PR00080">
    <property type="entry name" value="SDRFAMILY"/>
</dbReference>
<dbReference type="NCBIfam" id="NF009466">
    <property type="entry name" value="PRK12826.1-2"/>
    <property type="match status" value="1"/>
</dbReference>
<dbReference type="Gene3D" id="3.40.50.720">
    <property type="entry name" value="NAD(P)-binding Rossmann-like Domain"/>
    <property type="match status" value="1"/>
</dbReference>
<dbReference type="Proteomes" id="UP000051264">
    <property type="component" value="Unassembled WGS sequence"/>
</dbReference>
<proteinExistence type="inferred from homology"/>
<dbReference type="PRINTS" id="PR00081">
    <property type="entry name" value="GDHRDH"/>
</dbReference>
<evidence type="ECO:0000256" key="1">
    <source>
        <dbReference type="ARBA" id="ARBA00005194"/>
    </source>
</evidence>
<comment type="function">
    <text evidence="10">Catalyzes the NADPH-dependent reduction of beta-ketoacyl-ACP substrates to beta-hydroxyacyl-ACP products, the first reductive step in the elongation cycle of fatty acid biosynthesis.</text>
</comment>
<comment type="subunit">
    <text evidence="10">Homotetramer.</text>
</comment>
<evidence type="ECO:0000313" key="13">
    <source>
        <dbReference type="Proteomes" id="UP000051264"/>
    </source>
</evidence>
<evidence type="ECO:0000256" key="3">
    <source>
        <dbReference type="ARBA" id="ARBA00012948"/>
    </source>
</evidence>
<evidence type="ECO:0000256" key="6">
    <source>
        <dbReference type="ARBA" id="ARBA00023160"/>
    </source>
</evidence>
<evidence type="ECO:0000256" key="7">
    <source>
        <dbReference type="ARBA" id="ARBA00048508"/>
    </source>
</evidence>
<feature type="domain" description="Ketoreductase" evidence="11">
    <location>
        <begin position="6"/>
        <end position="184"/>
    </location>
</feature>
<feature type="binding site" evidence="9">
    <location>
        <begin position="12"/>
        <end position="15"/>
    </location>
    <ligand>
        <name>NADP(+)</name>
        <dbReference type="ChEBI" id="CHEBI:58349"/>
    </ligand>
</feature>
<dbReference type="NCBIfam" id="TIGR01830">
    <property type="entry name" value="3oxo_ACP_reduc"/>
    <property type="match status" value="1"/>
</dbReference>
<dbReference type="InterPro" id="IPR011284">
    <property type="entry name" value="3oxo_ACP_reduc"/>
</dbReference>
<keyword evidence="4 10" id="KW-0276">Fatty acid metabolism</keyword>
<dbReference type="AlphaFoldDB" id="A0A0R1S4S5"/>
<dbReference type="OrthoDB" id="9803333at2"/>
<keyword evidence="5 10" id="KW-0560">Oxidoreductase</keyword>
<dbReference type="PROSITE" id="PS00061">
    <property type="entry name" value="ADH_SHORT"/>
    <property type="match status" value="1"/>
</dbReference>
<keyword evidence="10" id="KW-0443">Lipid metabolism</keyword>
<evidence type="ECO:0000259" key="11">
    <source>
        <dbReference type="SMART" id="SM00822"/>
    </source>
</evidence>
<dbReference type="EMBL" id="AZEX01000020">
    <property type="protein sequence ID" value="KRL61397.1"/>
    <property type="molecule type" value="Genomic_DNA"/>
</dbReference>
<evidence type="ECO:0000256" key="8">
    <source>
        <dbReference type="PIRSR" id="PIRSR611284-1"/>
    </source>
</evidence>
<organism evidence="12 13">
    <name type="scientific">Latilactobacillus fuchuensis DSM 14340 = JCM 11249</name>
    <dbReference type="NCBI Taxonomy" id="1423747"/>
    <lineage>
        <taxon>Bacteria</taxon>
        <taxon>Bacillati</taxon>
        <taxon>Bacillota</taxon>
        <taxon>Bacilli</taxon>
        <taxon>Lactobacillales</taxon>
        <taxon>Lactobacillaceae</taxon>
        <taxon>Latilactobacillus</taxon>
    </lineage>
</organism>
<dbReference type="GO" id="GO:0004316">
    <property type="term" value="F:3-oxoacyl-[acyl-carrier-protein] reductase (NADPH) activity"/>
    <property type="evidence" value="ECO:0007669"/>
    <property type="project" value="UniProtKB-UniRule"/>
</dbReference>
<dbReference type="PANTHER" id="PTHR42879">
    <property type="entry name" value="3-OXOACYL-(ACYL-CARRIER-PROTEIN) REDUCTASE"/>
    <property type="match status" value="1"/>
</dbReference>
<reference evidence="12 13" key="1">
    <citation type="journal article" date="2015" name="Genome Announc.">
        <title>Expanding the biotechnology potential of lactobacilli through comparative genomics of 213 strains and associated genera.</title>
        <authorList>
            <person name="Sun Z."/>
            <person name="Harris H.M."/>
            <person name="McCann A."/>
            <person name="Guo C."/>
            <person name="Argimon S."/>
            <person name="Zhang W."/>
            <person name="Yang X."/>
            <person name="Jeffery I.B."/>
            <person name="Cooney J.C."/>
            <person name="Kagawa T.F."/>
            <person name="Liu W."/>
            <person name="Song Y."/>
            <person name="Salvetti E."/>
            <person name="Wrobel A."/>
            <person name="Rasinkangas P."/>
            <person name="Parkhill J."/>
            <person name="Rea M.C."/>
            <person name="O'Sullivan O."/>
            <person name="Ritari J."/>
            <person name="Douillard F.P."/>
            <person name="Paul Ross R."/>
            <person name="Yang R."/>
            <person name="Briner A.E."/>
            <person name="Felis G.E."/>
            <person name="de Vos W.M."/>
            <person name="Barrangou R."/>
            <person name="Klaenhammer T.R."/>
            <person name="Caufield P.W."/>
            <person name="Cui Y."/>
            <person name="Zhang H."/>
            <person name="O'Toole P.W."/>
        </authorList>
    </citation>
    <scope>NUCLEOTIDE SEQUENCE [LARGE SCALE GENOMIC DNA]</scope>
    <source>
        <strain evidence="12 13">DSM 14340</strain>
    </source>
</reference>
<dbReference type="GO" id="GO:0051287">
    <property type="term" value="F:NAD binding"/>
    <property type="evidence" value="ECO:0007669"/>
    <property type="project" value="UniProtKB-UniRule"/>
</dbReference>
<evidence type="ECO:0000256" key="10">
    <source>
        <dbReference type="RuleBase" id="RU366074"/>
    </source>
</evidence>
<evidence type="ECO:0000256" key="4">
    <source>
        <dbReference type="ARBA" id="ARBA00022832"/>
    </source>
</evidence>
<dbReference type="STRING" id="1423747.FC69_GL000802"/>
<feature type="binding site" evidence="9">
    <location>
        <begin position="153"/>
        <end position="157"/>
    </location>
    <ligand>
        <name>NADP(+)</name>
        <dbReference type="ChEBI" id="CHEBI:58349"/>
    </ligand>
</feature>
<dbReference type="EC" id="1.1.1.100" evidence="3 10"/>
<name>A0A0R1S4S5_9LACO</name>
<comment type="pathway">
    <text evidence="1 10">Lipid metabolism; fatty acid biosynthesis.</text>
</comment>
<comment type="caution">
    <text evidence="12">The sequence shown here is derived from an EMBL/GenBank/DDBJ whole genome shotgun (WGS) entry which is preliminary data.</text>
</comment>
<evidence type="ECO:0000313" key="12">
    <source>
        <dbReference type="EMBL" id="KRL61397.1"/>
    </source>
</evidence>
<dbReference type="GO" id="GO:0006633">
    <property type="term" value="P:fatty acid biosynthetic process"/>
    <property type="evidence" value="ECO:0007669"/>
    <property type="project" value="UniProtKB-UniPathway"/>
</dbReference>
<dbReference type="InterPro" id="IPR002347">
    <property type="entry name" value="SDR_fam"/>
</dbReference>
<keyword evidence="9 10" id="KW-0521">NADP</keyword>
<dbReference type="SMART" id="SM00822">
    <property type="entry name" value="PKS_KR"/>
    <property type="match status" value="1"/>
</dbReference>
<dbReference type="InterPro" id="IPR050259">
    <property type="entry name" value="SDR"/>
</dbReference>
<evidence type="ECO:0000256" key="5">
    <source>
        <dbReference type="ARBA" id="ARBA00023002"/>
    </source>
</evidence>
<keyword evidence="6 10" id="KW-0275">Fatty acid biosynthesis</keyword>
<dbReference type="RefSeq" id="WP_025083145.1">
    <property type="nucleotide sequence ID" value="NZ_AZEX01000020.1"/>
</dbReference>
<gene>
    <name evidence="12" type="ORF">FC69_GL000802</name>
</gene>
<protein>
    <recommendedName>
        <fullName evidence="3 10">3-oxoacyl-[acyl-carrier-protein] reductase</fullName>
        <ecNumber evidence="3 10">1.1.1.100</ecNumber>
    </recommendedName>
</protein>
<sequence length="243" mass="25707">MKNEAKVVAITGSSRGIGRAIAVTFAKAGYDLILNGRQTVDPELITEIETIGRQCVFVQGDVTDETTATQIVATAFERFERLDVVVNNAGITKDKLLMAMSAADFKAVVDVNLMGTFNVTQVAFTKMLRQRSGCIINLASVIGQHGNAGQANYAASKAGIIGLTKSVAKEGAKRHVRCNAIAPGMIATDMTAVLKPAMTDAILAQIPLNRFGEPEEVASAALFLAENQYVTGQVLTVDGGMTI</sequence>
<feature type="binding site" evidence="9">
    <location>
        <position position="88"/>
    </location>
    <ligand>
        <name>NADP(+)</name>
        <dbReference type="ChEBI" id="CHEBI:58349"/>
    </ligand>
</feature>
<evidence type="ECO:0000256" key="9">
    <source>
        <dbReference type="PIRSR" id="PIRSR611284-2"/>
    </source>
</evidence>
<dbReference type="PATRIC" id="fig|1423747.3.peg.817"/>
<dbReference type="InterPro" id="IPR057326">
    <property type="entry name" value="KR_dom"/>
</dbReference>
<dbReference type="Pfam" id="PF13561">
    <property type="entry name" value="adh_short_C2"/>
    <property type="match status" value="1"/>
</dbReference>
<dbReference type="UniPathway" id="UPA00094"/>
<dbReference type="SUPFAM" id="SSF51735">
    <property type="entry name" value="NAD(P)-binding Rossmann-fold domains"/>
    <property type="match status" value="1"/>
</dbReference>
<feature type="binding site" evidence="9">
    <location>
        <position position="186"/>
    </location>
    <ligand>
        <name>NADP(+)</name>
        <dbReference type="ChEBI" id="CHEBI:58349"/>
    </ligand>
</feature>
<feature type="active site" description="Proton acceptor" evidence="8">
    <location>
        <position position="153"/>
    </location>
</feature>
<dbReference type="InterPro" id="IPR020904">
    <property type="entry name" value="Sc_DH/Rdtase_CS"/>
</dbReference>
<dbReference type="PANTHER" id="PTHR42879:SF2">
    <property type="entry name" value="3-OXOACYL-[ACYL-CARRIER-PROTEIN] REDUCTASE FABG"/>
    <property type="match status" value="1"/>
</dbReference>
<dbReference type="InterPro" id="IPR036291">
    <property type="entry name" value="NAD(P)-bd_dom_sf"/>
</dbReference>
<dbReference type="eggNOG" id="COG1028">
    <property type="taxonomic scope" value="Bacteria"/>
</dbReference>
<evidence type="ECO:0000256" key="2">
    <source>
        <dbReference type="ARBA" id="ARBA00006484"/>
    </source>
</evidence>
<accession>A0A0R1S4S5</accession>